<dbReference type="SUPFAM" id="SSF55326">
    <property type="entry name" value="PurM N-terminal domain-like"/>
    <property type="match status" value="1"/>
</dbReference>
<evidence type="ECO:0000313" key="5">
    <source>
        <dbReference type="Proteomes" id="UP001067235"/>
    </source>
</evidence>
<reference evidence="4" key="1">
    <citation type="submission" date="2022-12" db="EMBL/GenBank/DDBJ databases">
        <authorList>
            <person name="Krivoruchko A.V."/>
            <person name="Elkin A."/>
        </authorList>
    </citation>
    <scope>NUCLEOTIDE SEQUENCE</scope>
    <source>
        <strain evidence="4">IEGM 1388</strain>
    </source>
</reference>
<protein>
    <recommendedName>
        <fullName evidence="1">Thiamine-monophosphate kinase</fullName>
        <shortName evidence="1">TMP kinase</shortName>
        <shortName evidence="1">Thiamine-phosphate kinase</shortName>
        <ecNumber evidence="1">2.7.4.16</ecNumber>
    </recommendedName>
</protein>
<dbReference type="PANTHER" id="PTHR30270">
    <property type="entry name" value="THIAMINE-MONOPHOSPHATE KINASE"/>
    <property type="match status" value="1"/>
</dbReference>
<evidence type="ECO:0000256" key="1">
    <source>
        <dbReference type="HAMAP-Rule" id="MF_02128"/>
    </source>
</evidence>
<dbReference type="Pfam" id="PF00586">
    <property type="entry name" value="AIRS"/>
    <property type="match status" value="1"/>
</dbReference>
<dbReference type="GO" id="GO:0009030">
    <property type="term" value="F:thiamine-phosphate kinase activity"/>
    <property type="evidence" value="ECO:0007669"/>
    <property type="project" value="UniProtKB-EC"/>
</dbReference>
<dbReference type="NCBIfam" id="NF004351">
    <property type="entry name" value="PRK05731.1-4"/>
    <property type="match status" value="1"/>
</dbReference>
<sequence>MRAVSDDPVRTVGDVGEVELIDLIAGHRSVDGTDTGVLVGPGDDAAVLAGGGPVVVSTDALVDGQHFRLDWSTPIQVGAKAIVANAADVMSMGGRVTGFVVSLTCPKDLGVDTLVGLRDGMRTAAARYGAQVVGGDLTAGSQLVIAVTAIGAMDSRSPVRLSTAREGDVLAVSGPLGASGAGLDLLLAGVTGFPTLVAAHCEPSPNLFLAAGATSAGVHAMTDVSDGLISELRTMARQSGCAMTVDPARVPVLPELAAAAAALHTDPLRWVLGGGEDHELLASFPAGAVPVGWTVIGTVEHRTGGPAVVVTGIDDVDLDAGWRTF</sequence>
<dbReference type="PIRSF" id="PIRSF005303">
    <property type="entry name" value="Thiam_monoph_kin"/>
    <property type="match status" value="1"/>
</dbReference>
<dbReference type="Proteomes" id="UP001067235">
    <property type="component" value="Unassembled WGS sequence"/>
</dbReference>
<dbReference type="Pfam" id="PF02769">
    <property type="entry name" value="AIRS_C"/>
    <property type="match status" value="1"/>
</dbReference>
<dbReference type="InterPro" id="IPR010918">
    <property type="entry name" value="PurM-like_C_dom"/>
</dbReference>
<comment type="caution">
    <text evidence="4">The sequence shown here is derived from an EMBL/GenBank/DDBJ whole genome shotgun (WGS) entry which is preliminary data.</text>
</comment>
<organism evidence="4 5">
    <name type="scientific">Gordonia rubripertincta</name>
    <name type="common">Rhodococcus corallinus</name>
    <dbReference type="NCBI Taxonomy" id="36822"/>
    <lineage>
        <taxon>Bacteria</taxon>
        <taxon>Bacillati</taxon>
        <taxon>Actinomycetota</taxon>
        <taxon>Actinomycetes</taxon>
        <taxon>Mycobacteriales</taxon>
        <taxon>Gordoniaceae</taxon>
        <taxon>Gordonia</taxon>
    </lineage>
</organism>
<dbReference type="InterPro" id="IPR016188">
    <property type="entry name" value="PurM-like_N"/>
</dbReference>
<dbReference type="PANTHER" id="PTHR30270:SF0">
    <property type="entry name" value="THIAMINE-MONOPHOSPHATE KINASE"/>
    <property type="match status" value="1"/>
</dbReference>
<feature type="binding site" evidence="1">
    <location>
        <position position="225"/>
    </location>
    <ligand>
        <name>ATP</name>
        <dbReference type="ChEBI" id="CHEBI:30616"/>
    </ligand>
</feature>
<proteinExistence type="inferred from homology"/>
<keyword evidence="1" id="KW-0784">Thiamine biosynthesis</keyword>
<feature type="binding site" evidence="1">
    <location>
        <position position="136"/>
    </location>
    <ligand>
        <name>Mg(2+)</name>
        <dbReference type="ChEBI" id="CHEBI:18420"/>
        <label>1</label>
    </ligand>
</feature>
<feature type="binding site" evidence="1">
    <location>
        <position position="226"/>
    </location>
    <ligand>
        <name>Mg(2+)</name>
        <dbReference type="ChEBI" id="CHEBI:18420"/>
        <label>5</label>
    </ligand>
</feature>
<feature type="binding site" evidence="1">
    <location>
        <position position="88"/>
    </location>
    <ligand>
        <name>Mg(2+)</name>
        <dbReference type="ChEBI" id="CHEBI:18420"/>
        <label>4</label>
    </ligand>
</feature>
<keyword evidence="1" id="KW-0479">Metal-binding</keyword>
<dbReference type="InterPro" id="IPR036921">
    <property type="entry name" value="PurM-like_N_sf"/>
</dbReference>
<feature type="binding site" evidence="1">
    <location>
        <position position="66"/>
    </location>
    <ligand>
        <name>substrate</name>
    </ligand>
</feature>
<comment type="similarity">
    <text evidence="1">Belongs to the thiamine-monophosphate kinase family.</text>
</comment>
<dbReference type="SUPFAM" id="SSF56042">
    <property type="entry name" value="PurM C-terminal domain-like"/>
    <property type="match status" value="1"/>
</dbReference>
<keyword evidence="1 4" id="KW-0418">Kinase</keyword>
<feature type="binding site" evidence="1">
    <location>
        <position position="322"/>
    </location>
    <ligand>
        <name>substrate</name>
    </ligand>
</feature>
<accession>A0ABT4MS13</accession>
<keyword evidence="1" id="KW-0460">Magnesium</keyword>
<feature type="domain" description="PurM-like N-terminal" evidence="2">
    <location>
        <begin position="42"/>
        <end position="153"/>
    </location>
</feature>
<feature type="binding site" evidence="1">
    <location>
        <position position="44"/>
    </location>
    <ligand>
        <name>Mg(2+)</name>
        <dbReference type="ChEBI" id="CHEBI:18420"/>
        <label>3</label>
    </ligand>
</feature>
<feature type="binding site" evidence="1">
    <location>
        <position position="223"/>
    </location>
    <ligand>
        <name>Mg(2+)</name>
        <dbReference type="ChEBI" id="CHEBI:18420"/>
        <label>3</label>
    </ligand>
</feature>
<feature type="binding site" evidence="1">
    <location>
        <begin position="135"/>
        <end position="136"/>
    </location>
    <ligand>
        <name>ATP</name>
        <dbReference type="ChEBI" id="CHEBI:30616"/>
    </ligand>
</feature>
<comment type="catalytic activity">
    <reaction evidence="1">
        <text>thiamine phosphate + ATP = thiamine diphosphate + ADP</text>
        <dbReference type="Rhea" id="RHEA:15913"/>
        <dbReference type="ChEBI" id="CHEBI:30616"/>
        <dbReference type="ChEBI" id="CHEBI:37575"/>
        <dbReference type="ChEBI" id="CHEBI:58937"/>
        <dbReference type="ChEBI" id="CHEBI:456216"/>
        <dbReference type="EC" id="2.7.4.16"/>
    </reaction>
</comment>
<keyword evidence="1" id="KW-0547">Nucleotide-binding</keyword>
<feature type="domain" description="PurM-like C-terminal" evidence="3">
    <location>
        <begin position="165"/>
        <end position="268"/>
    </location>
</feature>
<evidence type="ECO:0000259" key="2">
    <source>
        <dbReference type="Pfam" id="PF00586"/>
    </source>
</evidence>
<comment type="caution">
    <text evidence="1">Lacks conserved residue(s) required for the propagation of feature annotation.</text>
</comment>
<dbReference type="EMBL" id="JAPWIE010000001">
    <property type="protein sequence ID" value="MCZ4548816.1"/>
    <property type="molecule type" value="Genomic_DNA"/>
</dbReference>
<feature type="binding site" evidence="1">
    <location>
        <position position="88"/>
    </location>
    <ligand>
        <name>Mg(2+)</name>
        <dbReference type="ChEBI" id="CHEBI:18420"/>
        <label>3</label>
    </ligand>
</feature>
<gene>
    <name evidence="1" type="primary">thiL</name>
    <name evidence="4" type="ORF">O4213_02405</name>
</gene>
<feature type="binding site" evidence="1">
    <location>
        <position position="88"/>
    </location>
    <ligand>
        <name>Mg(2+)</name>
        <dbReference type="ChEBI" id="CHEBI:18420"/>
        <label>2</label>
    </ligand>
</feature>
<feature type="binding site" evidence="1">
    <location>
        <position position="57"/>
    </location>
    <ligand>
        <name>Mg(2+)</name>
        <dbReference type="ChEBI" id="CHEBI:18420"/>
        <label>4</label>
    </ligand>
</feature>
<comment type="miscellaneous">
    <text evidence="1">Reaction mechanism of ThiL seems to utilize a direct, inline transfer of the gamma-phosphate of ATP to TMP rather than a phosphorylated enzyme intermediate.</text>
</comment>
<feature type="binding site" evidence="1">
    <location>
        <position position="58"/>
    </location>
    <ligand>
        <name>Mg(2+)</name>
        <dbReference type="ChEBI" id="CHEBI:18420"/>
        <label>1</label>
    </ligand>
</feature>
<keyword evidence="5" id="KW-1185">Reference proteome</keyword>
<keyword evidence="1" id="KW-0067">ATP-binding</keyword>
<dbReference type="RefSeq" id="WP_301569306.1">
    <property type="nucleotide sequence ID" value="NZ_JAPWIE010000001.1"/>
</dbReference>
<evidence type="ECO:0000313" key="4">
    <source>
        <dbReference type="EMBL" id="MCZ4548816.1"/>
    </source>
</evidence>
<dbReference type="Gene3D" id="3.30.1330.10">
    <property type="entry name" value="PurM-like, N-terminal domain"/>
    <property type="match status" value="1"/>
</dbReference>
<keyword evidence="1 4" id="KW-0808">Transferase</keyword>
<feature type="binding site" evidence="1">
    <location>
        <position position="59"/>
    </location>
    <ligand>
        <name>Mg(2+)</name>
        <dbReference type="ChEBI" id="CHEBI:18420"/>
        <label>1</label>
    </ligand>
</feature>
<name>A0ABT4MS13_GORRU</name>
<dbReference type="CDD" id="cd02194">
    <property type="entry name" value="ThiL"/>
    <property type="match status" value="1"/>
</dbReference>
<dbReference type="HAMAP" id="MF_02128">
    <property type="entry name" value="TMP_kinase"/>
    <property type="match status" value="1"/>
</dbReference>
<feature type="binding site" evidence="1">
    <location>
        <position position="44"/>
    </location>
    <ligand>
        <name>Mg(2+)</name>
        <dbReference type="ChEBI" id="CHEBI:18420"/>
        <label>4</label>
    </ligand>
</feature>
<comment type="pathway">
    <text evidence="1">Cofactor biosynthesis; thiamine diphosphate biosynthesis; thiamine diphosphate from thiamine phosphate: step 1/1.</text>
</comment>
<dbReference type="NCBIfam" id="TIGR01379">
    <property type="entry name" value="thiL"/>
    <property type="match status" value="1"/>
</dbReference>
<dbReference type="EC" id="2.7.4.16" evidence="1"/>
<feature type="binding site" evidence="1">
    <location>
        <position position="59"/>
    </location>
    <ligand>
        <name>Mg(2+)</name>
        <dbReference type="ChEBI" id="CHEBI:18420"/>
        <label>2</label>
    </ligand>
</feature>
<dbReference type="InterPro" id="IPR036676">
    <property type="entry name" value="PurM-like_C_sf"/>
</dbReference>
<dbReference type="Gene3D" id="3.90.650.10">
    <property type="entry name" value="PurM-like C-terminal domain"/>
    <property type="match status" value="1"/>
</dbReference>
<feature type="binding site" evidence="1">
    <location>
        <position position="276"/>
    </location>
    <ligand>
        <name>substrate</name>
    </ligand>
</feature>
<comment type="function">
    <text evidence="1">Catalyzes the ATP-dependent phosphorylation of thiamine-monophosphate (TMP) to form thiamine-pyrophosphate (TPP), the active form of vitamin B1.</text>
</comment>
<evidence type="ECO:0000259" key="3">
    <source>
        <dbReference type="Pfam" id="PF02769"/>
    </source>
</evidence>
<dbReference type="InterPro" id="IPR006283">
    <property type="entry name" value="ThiL-like"/>
</dbReference>